<dbReference type="RefSeq" id="WP_084286726.1">
    <property type="nucleotide sequence ID" value="NZ_FWYB01000001.1"/>
</dbReference>
<proteinExistence type="predicted"/>
<evidence type="ECO:0000313" key="1">
    <source>
        <dbReference type="EMBL" id="SMC53021.1"/>
    </source>
</evidence>
<name>A0A1W1ZY03_9SPHI</name>
<accession>A0A1W1ZY03</accession>
<evidence type="ECO:0000313" key="2">
    <source>
        <dbReference type="Proteomes" id="UP000192678"/>
    </source>
</evidence>
<reference evidence="1 2" key="1">
    <citation type="submission" date="2017-04" db="EMBL/GenBank/DDBJ databases">
        <authorList>
            <person name="Afonso C.L."/>
            <person name="Miller P.J."/>
            <person name="Scott M.A."/>
            <person name="Spackman E."/>
            <person name="Goraichik I."/>
            <person name="Dimitrov K.M."/>
            <person name="Suarez D.L."/>
            <person name="Swayne D.E."/>
        </authorList>
    </citation>
    <scope>NUCLEOTIDE SEQUENCE [LARGE SCALE GENOMIC DNA]</scope>
    <source>
        <strain evidence="1 2">DSM 19625</strain>
    </source>
</reference>
<dbReference type="STRING" id="475255.SAMN04488101_101122"/>
<keyword evidence="2" id="KW-1185">Reference proteome</keyword>
<dbReference type="EMBL" id="FWYB01000001">
    <property type="protein sequence ID" value="SMC53021.1"/>
    <property type="molecule type" value="Genomic_DNA"/>
</dbReference>
<organism evidence="1 2">
    <name type="scientific">Pedobacter nyackensis</name>
    <dbReference type="NCBI Taxonomy" id="475255"/>
    <lineage>
        <taxon>Bacteria</taxon>
        <taxon>Pseudomonadati</taxon>
        <taxon>Bacteroidota</taxon>
        <taxon>Sphingobacteriia</taxon>
        <taxon>Sphingobacteriales</taxon>
        <taxon>Sphingobacteriaceae</taxon>
        <taxon>Pedobacter</taxon>
    </lineage>
</organism>
<protein>
    <submittedName>
        <fullName evidence="1">Uncharacterized protein</fullName>
    </submittedName>
</protein>
<gene>
    <name evidence="1" type="ORF">SAMN04488101_101122</name>
</gene>
<dbReference type="Proteomes" id="UP000192678">
    <property type="component" value="Unassembled WGS sequence"/>
</dbReference>
<dbReference type="AlphaFoldDB" id="A0A1W1ZY03"/>
<sequence>MKPTGQIKTMLDFLNEVAMEEGYTGWYQVYSYHTPDFVDLNDIPQKACKRYAQQAISQMQPEWVAWDKVKADDDLIKKFNTSDSDFIMLAFDDGSVRRFNEDHPTAEITQVLFLPQPPTK</sequence>